<gene>
    <name evidence="2" type="ORF">A6769_28150</name>
</gene>
<dbReference type="Gene3D" id="1.10.510.10">
    <property type="entry name" value="Transferase(Phosphotransferase) domain 1"/>
    <property type="match status" value="1"/>
</dbReference>
<dbReference type="SMART" id="SM00382">
    <property type="entry name" value="AAA"/>
    <property type="match status" value="2"/>
</dbReference>
<dbReference type="Gene3D" id="3.30.450.40">
    <property type="match status" value="1"/>
</dbReference>
<dbReference type="SMART" id="SM00065">
    <property type="entry name" value="GAF"/>
    <property type="match status" value="1"/>
</dbReference>
<dbReference type="Pfam" id="PF14516">
    <property type="entry name" value="AAA_35"/>
    <property type="match status" value="1"/>
</dbReference>
<dbReference type="GO" id="GO:0004672">
    <property type="term" value="F:protein kinase activity"/>
    <property type="evidence" value="ECO:0007669"/>
    <property type="project" value="InterPro"/>
</dbReference>
<dbReference type="PROSITE" id="PS50011">
    <property type="entry name" value="PROTEIN_KINASE_DOM"/>
    <property type="match status" value="1"/>
</dbReference>
<evidence type="ECO:0000313" key="2">
    <source>
        <dbReference type="EMBL" id="RCJ32404.1"/>
    </source>
</evidence>
<dbReference type="Pfam" id="PF01590">
    <property type="entry name" value="GAF"/>
    <property type="match status" value="1"/>
</dbReference>
<organism evidence="2 3">
    <name type="scientific">Nostoc punctiforme NIES-2108</name>
    <dbReference type="NCBI Taxonomy" id="1356359"/>
    <lineage>
        <taxon>Bacteria</taxon>
        <taxon>Bacillati</taxon>
        <taxon>Cyanobacteriota</taxon>
        <taxon>Cyanophyceae</taxon>
        <taxon>Nostocales</taxon>
        <taxon>Nostocaceae</taxon>
        <taxon>Nostoc</taxon>
    </lineage>
</organism>
<dbReference type="InterPro" id="IPR003018">
    <property type="entry name" value="GAF"/>
</dbReference>
<dbReference type="PANTHER" id="PTHR43642">
    <property type="entry name" value="HYBRID SIGNAL TRANSDUCTION HISTIDINE KINASE G"/>
    <property type="match status" value="1"/>
</dbReference>
<reference evidence="2 3" key="1">
    <citation type="submission" date="2016-04" db="EMBL/GenBank/DDBJ databases">
        <authorList>
            <person name="Evans L.H."/>
            <person name="Alamgir A."/>
            <person name="Owens N."/>
            <person name="Weber N.D."/>
            <person name="Virtaneva K."/>
            <person name="Barbian K."/>
            <person name="Babar A."/>
            <person name="Rosenke K."/>
        </authorList>
    </citation>
    <scope>NUCLEOTIDE SEQUENCE [LARGE SCALE GENOMIC DNA]</scope>
    <source>
        <strain evidence="2">NIES-2108</strain>
    </source>
</reference>
<accession>A0A367RA47</accession>
<dbReference type="InterPro" id="IPR003593">
    <property type="entry name" value="AAA+_ATPase"/>
</dbReference>
<dbReference type="SUPFAM" id="SSF52540">
    <property type="entry name" value="P-loop containing nucleoside triphosphate hydrolases"/>
    <property type="match status" value="2"/>
</dbReference>
<dbReference type="Gene3D" id="3.40.50.300">
    <property type="entry name" value="P-loop containing nucleotide triphosphate hydrolases"/>
    <property type="match status" value="2"/>
</dbReference>
<dbReference type="CDD" id="cd14014">
    <property type="entry name" value="STKc_PknB_like"/>
    <property type="match status" value="1"/>
</dbReference>
<dbReference type="InterPro" id="IPR000719">
    <property type="entry name" value="Prot_kinase_dom"/>
</dbReference>
<dbReference type="Pfam" id="PF00069">
    <property type="entry name" value="Pkinase"/>
    <property type="match status" value="1"/>
</dbReference>
<dbReference type="SUPFAM" id="SSF55781">
    <property type="entry name" value="GAF domain-like"/>
    <property type="match status" value="1"/>
</dbReference>
<dbReference type="GO" id="GO:0005524">
    <property type="term" value="F:ATP binding"/>
    <property type="evidence" value="ECO:0007669"/>
    <property type="project" value="InterPro"/>
</dbReference>
<dbReference type="InterPro" id="IPR027417">
    <property type="entry name" value="P-loop_NTPase"/>
</dbReference>
<dbReference type="EMBL" id="LXQE01000166">
    <property type="protein sequence ID" value="RCJ32404.1"/>
    <property type="molecule type" value="Genomic_DNA"/>
</dbReference>
<dbReference type="InterPro" id="IPR029016">
    <property type="entry name" value="GAF-like_dom_sf"/>
</dbReference>
<dbReference type="Proteomes" id="UP000252085">
    <property type="component" value="Unassembled WGS sequence"/>
</dbReference>
<evidence type="ECO:0000259" key="1">
    <source>
        <dbReference type="PROSITE" id="PS50011"/>
    </source>
</evidence>
<name>A0A367RA47_NOSPU</name>
<dbReference type="Pfam" id="PF13191">
    <property type="entry name" value="AAA_16"/>
    <property type="match status" value="1"/>
</dbReference>
<feature type="domain" description="Protein kinase" evidence="1">
    <location>
        <begin position="12"/>
        <end position="285"/>
    </location>
</feature>
<dbReference type="PANTHER" id="PTHR43642:SF1">
    <property type="entry name" value="HYBRID SIGNAL TRANSDUCTION HISTIDINE KINASE G"/>
    <property type="match status" value="1"/>
</dbReference>
<dbReference type="Gene3D" id="3.30.200.20">
    <property type="entry name" value="Phosphorylase Kinase, domain 1"/>
    <property type="match status" value="1"/>
</dbReference>
<dbReference type="SUPFAM" id="SSF56112">
    <property type="entry name" value="Protein kinase-like (PK-like)"/>
    <property type="match status" value="1"/>
</dbReference>
<protein>
    <submittedName>
        <fullName evidence="2">Guanylate cyclase</fullName>
    </submittedName>
</protein>
<dbReference type="InterPro" id="IPR041664">
    <property type="entry name" value="AAA_16"/>
</dbReference>
<evidence type="ECO:0000313" key="3">
    <source>
        <dbReference type="Proteomes" id="UP000252085"/>
    </source>
</evidence>
<comment type="caution">
    <text evidence="2">The sequence shown here is derived from an EMBL/GenBank/DDBJ whole genome shotgun (WGS) entry which is preliminary data.</text>
</comment>
<dbReference type="InterPro" id="IPR011009">
    <property type="entry name" value="Kinase-like_dom_sf"/>
</dbReference>
<sequence>MNRQPEKIQTDYQIIKKIYESANSLVYRAILKPDNQLVILKILKENYPTPSELTRYKQEYEVTRSLNTHGVIKAYDLQRYENSLVIFLEEFGGESLKLLMCNRQFTLKEFLSIAIKTTESLGAIHAANIIHKDINPSNIVYNPKTKQLKIIDFGISTRLLRENQTVSNIERLEGTLAYIAPEQTGRMNRGIDYRSDFYSLGITFYELLTNKLPFATTDSIKLVHCHIAQQPVPPHELIETLNSTSQPIPKAVSDIVMKLLAKTPEERYQSAWGIKADLETCRDQLQSLGQIDEFCLATQDICDRFVIPEKLYGREKEITQLLTTFERVSQGSSEIMLVYGYSGIGKSVLVNEVHKPILRQRGYFISGKFDQLQRDIPYAAISLAFQDLIRQLLTESEAALQTWKRELLAALNPNAQVIIDVIPELEQIIDKQQPVEQLGATEAQNRFNLFFQRFTTVFAQKEHPLVIFLDDLQWADLASLKLIELLITDADSQYLLIIGAYRDNEVDATHPLVQTLEQIRKEGISVKKISLQPLGIKYINQLIADTLSCSIEKSKIIAELVTNKTQGNPFFLTQLLQFMYKEKFFHLDSNKKIWDWNIEKIKKVKITDNVVELTIAKINKLDEKTQTILKLAACIGNQFNLEVLSIINNQSQIITARELQPALESGLILPLSNDYKIALLWDQEEISRDTSEISDAFIPKIPEDIPYKFLHDRVQQAAYALIPETEKKAVHLQVGRLLLKNTKDDELEENIFDIVKQLNEGSELITEQSETDKLVRLNLRAGKKAKASTAYQPALKYLETGLGFLASNSWNKHYKLTLELHVETLEGLYLNTKYAQVEELAVKVLQETQNNLDRVKVYEALLLVYYAIFEPQKAIDTALEYLAELGVCISQKDNGSKLENRILQEQKYLKLLSKGKKIEELVNLPTMVAQDKLVALQILQHIFGATTTTKFALHIEIIFVQLHLLIKYGNAPQAAAVYSFYGALMCGVMRDINSGYQFGKLAINLQQKSKVMRLEAIIFHLSYGCIFHWKEFLRNKEAQEQLLKGYQTGLDTGNNEYASYAIISFCLIFFFGGFDLREVEESYIVYTKKVEKLKIEYSIFYIKICHKIIINLINKKENSFRLFKEYSWEQEDEYLKSWMQRNNGWLLFIAQFCKTISCYFFKDYGRAYESGINAKKYVTSCSYYLPAPQQNFYSSLSFIAHYHNCAIDQQKEILKQVEKNQQDMKIWAGHCPANFQNKYDLVEAEKARILGQSWQAQELYEKAIKGAKKSEFIHEEAIAYERAAEFYLSLGREEIGKLYLRNAYHCYSRWGAKAKVEALESEYPQFLMNINNRKENQSINTTESTANTNPQALDIVTVTKASQVLASEIKLDQLLAKLMKTVIENGGAQKGFLILEKDHKWVIEAEGTVDSDDVTLLRSLPIDSVDSDRHTPILPVAIVNYVARTQENVVLNNATEEEQFIRDPYIVATRPKSILCTPLLNQGKLSGILYLENNLTTDAFTSDRIEVLRILSAQAAISIENARLYGQLEDYNRNLELRVEERTQELSQTLEILKATQAELLFENELLKSGEQPSTFDYQVGGSLPMDAPTYVVRSADRYLYKALMRGEFCYILNPRQMGKSSLMVRMIHHLQHEGFSCGAIDLTRIGSENVTPDQWYKGLTVELWRSFGLLRKVNLKTWWQEQGDISPVQRLSQFIEEVLLVEVAQGNDTISKNLIIFIDEIDSFLSLKFPVNDFFALIRSCYNQRSINPEYRRLTFALFGVATPGDLITDHQRTPFNIGQTIQLEGFKEHEAQPLLQGLTEKVSNPQTVLKEVLVWTNGQPFLTQKLCKVIRNSSSPIPTNREAEWIESLVRTQVIENWESQDEPEHLRTIRDRLLKSKQSVRLLELYRQILHQGEIIAVDSSEERELLLSGLVVKQQGNLRVQNRIYESIFV</sequence>
<dbReference type="InterPro" id="IPR053159">
    <property type="entry name" value="Hybrid_Histidine_Kinase"/>
</dbReference>
<proteinExistence type="predicted"/>